<evidence type="ECO:0000256" key="2">
    <source>
        <dbReference type="ARBA" id="ARBA00004496"/>
    </source>
</evidence>
<dbReference type="InterPro" id="IPR048261">
    <property type="entry name" value="SlpA/SlyD-like_ins_sf"/>
</dbReference>
<evidence type="ECO:0000256" key="4">
    <source>
        <dbReference type="ARBA" id="ARBA00022490"/>
    </source>
</evidence>
<keyword evidence="5 9" id="KW-0697">Rotamase</keyword>
<evidence type="ECO:0000256" key="9">
    <source>
        <dbReference type="PROSITE-ProRule" id="PRU00277"/>
    </source>
</evidence>
<dbReference type="PROSITE" id="PS50059">
    <property type="entry name" value="FKBP_PPIASE"/>
    <property type="match status" value="1"/>
</dbReference>
<dbReference type="InterPro" id="IPR046357">
    <property type="entry name" value="PPIase_dom_sf"/>
</dbReference>
<dbReference type="PANTHER" id="PTHR47861">
    <property type="entry name" value="FKBP-TYPE PEPTIDYL-PROLYL CIS-TRANS ISOMERASE SLYD"/>
    <property type="match status" value="1"/>
</dbReference>
<protein>
    <recommendedName>
        <fullName evidence="10">Peptidyl-prolyl cis-trans isomerase</fullName>
        <ecNumber evidence="10">5.2.1.8</ecNumber>
    </recommendedName>
</protein>
<dbReference type="GO" id="GO:0003755">
    <property type="term" value="F:peptidyl-prolyl cis-trans isomerase activity"/>
    <property type="evidence" value="ECO:0007669"/>
    <property type="project" value="UniProtKB-EC"/>
</dbReference>
<keyword evidence="7 9" id="KW-0413">Isomerase</keyword>
<dbReference type="Pfam" id="PF00254">
    <property type="entry name" value="FKBP_C"/>
    <property type="match status" value="1"/>
</dbReference>
<dbReference type="Gene3D" id="3.10.50.40">
    <property type="match status" value="1"/>
</dbReference>
<accession>A0ABX6K0M1</accession>
<evidence type="ECO:0000256" key="10">
    <source>
        <dbReference type="RuleBase" id="RU003915"/>
    </source>
</evidence>
<dbReference type="EMBL" id="CP050266">
    <property type="protein sequence ID" value="QIR05126.1"/>
    <property type="molecule type" value="Genomic_DNA"/>
</dbReference>
<comment type="catalytic activity">
    <reaction evidence="1 9 10">
        <text>[protein]-peptidylproline (omega=180) = [protein]-peptidylproline (omega=0)</text>
        <dbReference type="Rhea" id="RHEA:16237"/>
        <dbReference type="Rhea" id="RHEA-COMP:10747"/>
        <dbReference type="Rhea" id="RHEA-COMP:10748"/>
        <dbReference type="ChEBI" id="CHEBI:83833"/>
        <dbReference type="ChEBI" id="CHEBI:83834"/>
        <dbReference type="EC" id="5.2.1.8"/>
    </reaction>
</comment>
<evidence type="ECO:0000259" key="11">
    <source>
        <dbReference type="PROSITE" id="PS50059"/>
    </source>
</evidence>
<sequence>MKIANDVVVSLAYQVKNEDGALVDESTAQEPLQYLHGHRNLIVGLEKALEGREKGDAFEVTVGPDDAYGEYQEAMVQRVPANVFQGVDQVEVGMRFMAETDQGQIPVEVTEVDGDEVVVDANHMLAGQTLSFSVEVVDLRAATEDEIAHGHIHQEGGCGHDH</sequence>
<proteinExistence type="inferred from homology"/>
<dbReference type="Gene3D" id="2.40.10.330">
    <property type="match status" value="1"/>
</dbReference>
<keyword evidence="6" id="KW-0143">Chaperone</keyword>
<dbReference type="Proteomes" id="UP000501408">
    <property type="component" value="Chromosome 1"/>
</dbReference>
<dbReference type="NCBIfam" id="NF008008">
    <property type="entry name" value="PRK10737.1"/>
    <property type="match status" value="1"/>
</dbReference>
<evidence type="ECO:0000256" key="5">
    <source>
        <dbReference type="ARBA" id="ARBA00023110"/>
    </source>
</evidence>
<gene>
    <name evidence="12" type="primary">slyD</name>
    <name evidence="12" type="ORF">HBA18_01245</name>
</gene>
<dbReference type="PANTHER" id="PTHR47861:SF3">
    <property type="entry name" value="FKBP-TYPE PEPTIDYL-PROLYL CIS-TRANS ISOMERASE SLYD"/>
    <property type="match status" value="1"/>
</dbReference>
<organism evidence="12 13">
    <name type="scientific">Salinivibrio costicola</name>
    <name type="common">Vibrio costicola</name>
    <dbReference type="NCBI Taxonomy" id="51367"/>
    <lineage>
        <taxon>Bacteria</taxon>
        <taxon>Pseudomonadati</taxon>
        <taxon>Pseudomonadota</taxon>
        <taxon>Gammaproteobacteria</taxon>
        <taxon>Vibrionales</taxon>
        <taxon>Vibrionaceae</taxon>
        <taxon>Salinivibrio</taxon>
    </lineage>
</organism>
<evidence type="ECO:0000313" key="13">
    <source>
        <dbReference type="Proteomes" id="UP000501408"/>
    </source>
</evidence>
<comment type="similarity">
    <text evidence="3 10">Belongs to the FKBP-type PPIase family.</text>
</comment>
<keyword evidence="4" id="KW-0963">Cytoplasm</keyword>
<evidence type="ECO:0000256" key="3">
    <source>
        <dbReference type="ARBA" id="ARBA00006577"/>
    </source>
</evidence>
<dbReference type="RefSeq" id="WP_077455135.1">
    <property type="nucleotide sequence ID" value="NZ_CP050266.1"/>
</dbReference>
<comment type="function">
    <text evidence="8">Also involved in hydrogenase metallocenter assembly, probably by participating in the nickel insertion step. This function in hydrogenase biosynthesis requires chaperone activity and the presence of the metal-binding domain, but not PPIase activity.</text>
</comment>
<reference evidence="12 13" key="1">
    <citation type="submission" date="2020-03" db="EMBL/GenBank/DDBJ databases">
        <title>Genome mining reveals the biosynthetic pathways of PHA and ectoines of the halophilic strain Salinivibrio costicola M318 isolated from fermented shrimp paste.</title>
        <authorList>
            <person name="Doan T.V."/>
            <person name="Tran L.T."/>
            <person name="Trieu T.A."/>
            <person name="Nguyen Q.V."/>
            <person name="Quach T.N."/>
            <person name="Phi T.Q."/>
            <person name="Kumar S."/>
        </authorList>
    </citation>
    <scope>NUCLEOTIDE SEQUENCE [LARGE SCALE GENOMIC DNA]</scope>
    <source>
        <strain evidence="12 13">M318</strain>
    </source>
</reference>
<evidence type="ECO:0000256" key="8">
    <source>
        <dbReference type="ARBA" id="ARBA00037071"/>
    </source>
</evidence>
<name>A0ABX6K0M1_SALCS</name>
<comment type="subcellular location">
    <subcellularLocation>
        <location evidence="2">Cytoplasm</location>
    </subcellularLocation>
</comment>
<evidence type="ECO:0000256" key="7">
    <source>
        <dbReference type="ARBA" id="ARBA00023235"/>
    </source>
</evidence>
<dbReference type="EC" id="5.2.1.8" evidence="10"/>
<evidence type="ECO:0000313" key="12">
    <source>
        <dbReference type="EMBL" id="QIR05126.1"/>
    </source>
</evidence>
<keyword evidence="13" id="KW-1185">Reference proteome</keyword>
<feature type="domain" description="PPIase FKBP-type" evidence="11">
    <location>
        <begin position="6"/>
        <end position="95"/>
    </location>
</feature>
<evidence type="ECO:0000256" key="6">
    <source>
        <dbReference type="ARBA" id="ARBA00023186"/>
    </source>
</evidence>
<dbReference type="InterPro" id="IPR001179">
    <property type="entry name" value="PPIase_FKBP_dom"/>
</dbReference>
<evidence type="ECO:0000256" key="1">
    <source>
        <dbReference type="ARBA" id="ARBA00000971"/>
    </source>
</evidence>
<dbReference type="SUPFAM" id="SSF54534">
    <property type="entry name" value="FKBP-like"/>
    <property type="match status" value="1"/>
</dbReference>